<dbReference type="Proteomes" id="UP000483432">
    <property type="component" value="Unassembled WGS sequence"/>
</dbReference>
<name>A0A7C9P8J1_9PROT</name>
<feature type="signal peptide" evidence="1">
    <location>
        <begin position="1"/>
        <end position="23"/>
    </location>
</feature>
<dbReference type="InterPro" id="IPR013424">
    <property type="entry name" value="Ice-binding_C"/>
</dbReference>
<dbReference type="Pfam" id="PF07589">
    <property type="entry name" value="PEP-CTERM"/>
    <property type="match status" value="1"/>
</dbReference>
<gene>
    <name evidence="3" type="ORF">GZ085_10025</name>
</gene>
<evidence type="ECO:0000256" key="1">
    <source>
        <dbReference type="SAM" id="SignalP"/>
    </source>
</evidence>
<feature type="domain" description="Ice-binding protein C-terminal" evidence="2">
    <location>
        <begin position="202"/>
        <end position="226"/>
    </location>
</feature>
<evidence type="ECO:0000259" key="2">
    <source>
        <dbReference type="Pfam" id="PF07589"/>
    </source>
</evidence>
<keyword evidence="1" id="KW-0732">Signal</keyword>
<evidence type="ECO:0000313" key="4">
    <source>
        <dbReference type="Proteomes" id="UP000483432"/>
    </source>
</evidence>
<organism evidence="3 4">
    <name type="scientific">Sulfuriferula multivorans</name>
    <dbReference type="NCBI Taxonomy" id="1559896"/>
    <lineage>
        <taxon>Bacteria</taxon>
        <taxon>Pseudomonadati</taxon>
        <taxon>Pseudomonadota</taxon>
        <taxon>Betaproteobacteria</taxon>
        <taxon>Nitrosomonadales</taxon>
        <taxon>Sulfuricellaceae</taxon>
        <taxon>Sulfuriferula</taxon>
    </lineage>
</organism>
<protein>
    <submittedName>
        <fullName evidence="3">PEP-CTERM sorting domain-containing protein</fullName>
    </submittedName>
</protein>
<accession>A0A7C9P8J1</accession>
<dbReference type="AlphaFoldDB" id="A0A7C9P8J1"/>
<sequence length="231" mass="23578">MYKKTLQAALGLSIALLGTAAYAETLTGTYVNYTFDESALGMFGTAALSASGDGLVFSPVDFMATTSGTVFAQDTIYVTVTANPGYQLTAFGLSETGRYSRSGDGPLGVTGQFGLTDVEGTTVNHILATIEASPGSFTEESGSWAAQAAITLPATGWGGADGSVGSVSLEISNLLDTSGFSGSASIYKDFIGLSAFTTTVSPVPEANTYAMMLAGLGLVGFMARRRINASA</sequence>
<feature type="chain" id="PRO_5028920910" evidence="1">
    <location>
        <begin position="24"/>
        <end position="231"/>
    </location>
</feature>
<proteinExistence type="predicted"/>
<dbReference type="EMBL" id="JAAFGW010000149">
    <property type="protein sequence ID" value="NDP48708.1"/>
    <property type="molecule type" value="Genomic_DNA"/>
</dbReference>
<reference evidence="3 4" key="1">
    <citation type="submission" date="2019-09" db="EMBL/GenBank/DDBJ databases">
        <title>H2 Metabolism Revealed by Metagenomic Analysis in Subglacial Sediment of East Antarctica.</title>
        <authorList>
            <person name="Yang Z."/>
            <person name="Zhang Y."/>
            <person name="Lv Y."/>
            <person name="Yan W."/>
            <person name="Xiao X."/>
            <person name="Sun B."/>
            <person name="Ma H."/>
        </authorList>
    </citation>
    <scope>NUCLEOTIDE SEQUENCE [LARGE SCALE GENOMIC DNA]</scope>
    <source>
        <strain evidence="3">Bin2_2</strain>
    </source>
</reference>
<evidence type="ECO:0000313" key="3">
    <source>
        <dbReference type="EMBL" id="NDP48708.1"/>
    </source>
</evidence>
<comment type="caution">
    <text evidence="3">The sequence shown here is derived from an EMBL/GenBank/DDBJ whole genome shotgun (WGS) entry which is preliminary data.</text>
</comment>